<evidence type="ECO:0000313" key="3">
    <source>
        <dbReference type="Proteomes" id="UP000694287"/>
    </source>
</evidence>
<name>A0ABS6US78_9PSEU</name>
<comment type="caution">
    <text evidence="2">The sequence shown here is derived from an EMBL/GenBank/DDBJ whole genome shotgun (WGS) entry which is preliminary data.</text>
</comment>
<keyword evidence="1" id="KW-1133">Transmembrane helix</keyword>
<evidence type="ECO:0000256" key="1">
    <source>
        <dbReference type="SAM" id="Phobius"/>
    </source>
</evidence>
<keyword evidence="1" id="KW-0472">Membrane</keyword>
<dbReference type="EMBL" id="JADQDK010000001">
    <property type="protein sequence ID" value="MBW0135032.1"/>
    <property type="molecule type" value="Genomic_DNA"/>
</dbReference>
<evidence type="ECO:0000313" key="2">
    <source>
        <dbReference type="EMBL" id="MBW0135032.1"/>
    </source>
</evidence>
<dbReference type="NCBIfam" id="NF038050">
    <property type="entry name" value="NrtS"/>
    <property type="match status" value="1"/>
</dbReference>
<keyword evidence="1" id="KW-0812">Transmembrane</keyword>
<gene>
    <name evidence="2" type="primary">nrtS</name>
    <name evidence="2" type="ORF">I4I81_12300</name>
</gene>
<reference evidence="2 3" key="1">
    <citation type="submission" date="2020-11" db="EMBL/GenBank/DDBJ databases">
        <title>Pseudonocardia abyssalis sp. nov. and Pseudonocardia oceani sp. nov., description and phylogenomic analysis of two novel actinomycetes isolated from the deep Southern Ocean.</title>
        <authorList>
            <person name="Parra J."/>
        </authorList>
    </citation>
    <scope>NUCLEOTIDE SEQUENCE [LARGE SCALE GENOMIC DNA]</scope>
    <source>
        <strain evidence="2 3">KRD-168</strain>
    </source>
</reference>
<proteinExistence type="predicted"/>
<keyword evidence="3" id="KW-1185">Reference proteome</keyword>
<dbReference type="InterPro" id="IPR047700">
    <property type="entry name" value="NrtS-like"/>
</dbReference>
<dbReference type="RefSeq" id="WP_218601545.1">
    <property type="nucleotide sequence ID" value="NZ_JADQDJ010000024.1"/>
</dbReference>
<feature type="transmembrane region" description="Helical" evidence="1">
    <location>
        <begin position="52"/>
        <end position="74"/>
    </location>
</feature>
<accession>A0ABS6US78</accession>
<sequence length="84" mass="8625">MTWSHPAQALGLVLRGRTVRTAAPVAAVVGTILSAVNQGEVLLGGAAGTGTWVRVAVNFLVPFCVASIGFLSACRVRPDDGPPR</sequence>
<dbReference type="Proteomes" id="UP000694287">
    <property type="component" value="Unassembled WGS sequence"/>
</dbReference>
<protein>
    <submittedName>
        <fullName evidence="2">Nitrate/nitrite transporter NrtS</fullName>
    </submittedName>
</protein>
<organism evidence="2 3">
    <name type="scientific">Pseudonocardia abyssalis</name>
    <dbReference type="NCBI Taxonomy" id="2792008"/>
    <lineage>
        <taxon>Bacteria</taxon>
        <taxon>Bacillati</taxon>
        <taxon>Actinomycetota</taxon>
        <taxon>Actinomycetes</taxon>
        <taxon>Pseudonocardiales</taxon>
        <taxon>Pseudonocardiaceae</taxon>
        <taxon>Pseudonocardia</taxon>
    </lineage>
</organism>